<keyword evidence="8" id="KW-1133">Transmembrane helix</keyword>
<accession>A0ABU5N0A8</accession>
<keyword evidence="8" id="KW-0472">Membrane</keyword>
<evidence type="ECO:0000256" key="5">
    <source>
        <dbReference type="ARBA" id="ARBA00022984"/>
    </source>
</evidence>
<dbReference type="SUPFAM" id="SSF56601">
    <property type="entry name" value="beta-lactamase/transpeptidase-like"/>
    <property type="match status" value="1"/>
</dbReference>
<dbReference type="PRINTS" id="PR00725">
    <property type="entry name" value="DADACBPTASE1"/>
</dbReference>
<evidence type="ECO:0000256" key="2">
    <source>
        <dbReference type="ARBA" id="ARBA00022729"/>
    </source>
</evidence>
<name>A0ABU5N0A8_9BACT</name>
<dbReference type="InterPro" id="IPR012338">
    <property type="entry name" value="Beta-lactam/transpept-like"/>
</dbReference>
<sequence length="378" mass="41175">MKKSNVTFIALALIAIHVLVFMFVIGTKNTNSQPDRTKSTPQPIAAAEPIELPEFKVPEVAIPEAPAIAPMPEPVIMPVEVVEMKPETPLETIATTVNAAGYLRSDRPDKRTKQVFAELKNDPYQSAIVINARTGKILYENRSAVYSYPASVTKMMTMLLTLEQIDAGVISLNDRVKITQEIAGIGGSGVYLDVRESGAFTVDQMLECLMIHSANDAAAALAVHVGGSIEGFVDMMNQKARELGMNSTKYHSPHGLPPSGGKQPDISNAYDIAILSLACLRHPRTLHYTSTKLSWLPTNSLRKEKFMLANRNALVGKKPYQGCDGLKTGYHSKGGFSLAATAKRGNNRIVAVILGCENRNTRDIEIRKLLDKGFAALE</sequence>
<evidence type="ECO:0000313" key="10">
    <source>
        <dbReference type="EMBL" id="MDZ8119873.1"/>
    </source>
</evidence>
<keyword evidence="5" id="KW-0573">Peptidoglycan synthesis</keyword>
<dbReference type="Pfam" id="PF00768">
    <property type="entry name" value="Peptidase_S11"/>
    <property type="match status" value="1"/>
</dbReference>
<proteinExistence type="inferred from homology"/>
<feature type="transmembrane region" description="Helical" evidence="8">
    <location>
        <begin position="6"/>
        <end position="26"/>
    </location>
</feature>
<keyword evidence="4" id="KW-0133">Cell shape</keyword>
<dbReference type="Gene3D" id="3.40.710.10">
    <property type="entry name" value="DD-peptidase/beta-lactamase superfamily"/>
    <property type="match status" value="1"/>
</dbReference>
<evidence type="ECO:0000259" key="9">
    <source>
        <dbReference type="Pfam" id="PF00768"/>
    </source>
</evidence>
<evidence type="ECO:0000256" key="4">
    <source>
        <dbReference type="ARBA" id="ARBA00022960"/>
    </source>
</evidence>
<dbReference type="EMBL" id="JARVCO010000012">
    <property type="protein sequence ID" value="MDZ8119873.1"/>
    <property type="molecule type" value="Genomic_DNA"/>
</dbReference>
<keyword evidence="10" id="KW-0645">Protease</keyword>
<keyword evidence="2" id="KW-0732">Signal</keyword>
<evidence type="ECO:0000256" key="1">
    <source>
        <dbReference type="ARBA" id="ARBA00007164"/>
    </source>
</evidence>
<dbReference type="InterPro" id="IPR018044">
    <property type="entry name" value="Peptidase_S11"/>
</dbReference>
<dbReference type="PANTHER" id="PTHR21581">
    <property type="entry name" value="D-ALANYL-D-ALANINE CARBOXYPEPTIDASE"/>
    <property type="match status" value="1"/>
</dbReference>
<keyword evidence="8" id="KW-0812">Transmembrane</keyword>
<feature type="domain" description="Peptidase S11 D-alanyl-D-alanine carboxypeptidase A N-terminal" evidence="9">
    <location>
        <begin position="125"/>
        <end position="357"/>
    </location>
</feature>
<keyword evidence="6" id="KW-0961">Cell wall biogenesis/degradation</keyword>
<evidence type="ECO:0000256" key="3">
    <source>
        <dbReference type="ARBA" id="ARBA00022801"/>
    </source>
</evidence>
<evidence type="ECO:0000256" key="7">
    <source>
        <dbReference type="RuleBase" id="RU004016"/>
    </source>
</evidence>
<dbReference type="GO" id="GO:0004180">
    <property type="term" value="F:carboxypeptidase activity"/>
    <property type="evidence" value="ECO:0007669"/>
    <property type="project" value="UniProtKB-KW"/>
</dbReference>
<dbReference type="EC" id="3.4.-.-" evidence="10"/>
<keyword evidence="3 10" id="KW-0378">Hydrolase</keyword>
<keyword evidence="10" id="KW-0121">Carboxypeptidase</keyword>
<comment type="similarity">
    <text evidence="1 7">Belongs to the peptidase S11 family.</text>
</comment>
<dbReference type="PANTHER" id="PTHR21581:SF6">
    <property type="entry name" value="TRAFFICKING PROTEIN PARTICLE COMPLEX SUBUNIT 12"/>
    <property type="match status" value="1"/>
</dbReference>
<dbReference type="RefSeq" id="WP_322609655.1">
    <property type="nucleotide sequence ID" value="NZ_JARVCO010000012.1"/>
</dbReference>
<reference evidence="10 11" key="1">
    <citation type="journal article" date="2024" name="Appl. Environ. Microbiol.">
        <title>Pontiella agarivorans sp. nov., a novel marine anaerobic bacterium capable of degrading macroalgal polysaccharides and fixing nitrogen.</title>
        <authorList>
            <person name="Liu N."/>
            <person name="Kivenson V."/>
            <person name="Peng X."/>
            <person name="Cui Z."/>
            <person name="Lankiewicz T.S."/>
            <person name="Gosselin K.M."/>
            <person name="English C.J."/>
            <person name="Blair E.M."/>
            <person name="O'Malley M.A."/>
            <person name="Valentine D.L."/>
        </authorList>
    </citation>
    <scope>NUCLEOTIDE SEQUENCE [LARGE SCALE GENOMIC DNA]</scope>
    <source>
        <strain evidence="10 11">NLcol2</strain>
    </source>
</reference>
<organism evidence="10 11">
    <name type="scientific">Pontiella agarivorans</name>
    <dbReference type="NCBI Taxonomy" id="3038953"/>
    <lineage>
        <taxon>Bacteria</taxon>
        <taxon>Pseudomonadati</taxon>
        <taxon>Kiritimatiellota</taxon>
        <taxon>Kiritimatiellia</taxon>
        <taxon>Kiritimatiellales</taxon>
        <taxon>Pontiellaceae</taxon>
        <taxon>Pontiella</taxon>
    </lineage>
</organism>
<keyword evidence="11" id="KW-1185">Reference proteome</keyword>
<comment type="caution">
    <text evidence="10">The sequence shown here is derived from an EMBL/GenBank/DDBJ whole genome shotgun (WGS) entry which is preliminary data.</text>
</comment>
<evidence type="ECO:0000313" key="11">
    <source>
        <dbReference type="Proteomes" id="UP001290861"/>
    </source>
</evidence>
<evidence type="ECO:0000256" key="6">
    <source>
        <dbReference type="ARBA" id="ARBA00023316"/>
    </source>
</evidence>
<dbReference type="Proteomes" id="UP001290861">
    <property type="component" value="Unassembled WGS sequence"/>
</dbReference>
<dbReference type="InterPro" id="IPR001967">
    <property type="entry name" value="Peptidase_S11_N"/>
</dbReference>
<protein>
    <submittedName>
        <fullName evidence="10">D-alanyl-D-alanine carboxypeptidase</fullName>
        <ecNumber evidence="10">3.4.-.-</ecNumber>
    </submittedName>
</protein>
<gene>
    <name evidence="10" type="ORF">P9H32_14685</name>
</gene>
<evidence type="ECO:0000256" key="8">
    <source>
        <dbReference type="SAM" id="Phobius"/>
    </source>
</evidence>